<feature type="compositionally biased region" description="Basic residues" evidence="1">
    <location>
        <begin position="250"/>
        <end position="262"/>
    </location>
</feature>
<dbReference type="AlphaFoldDB" id="A0A9J7HJF0"/>
<reference evidence="2" key="1">
    <citation type="journal article" date="2020" name="Nat. Ecol. Evol.">
        <title>Deeply conserved synteny resolves early events in vertebrate evolution.</title>
        <authorList>
            <person name="Simakov O."/>
            <person name="Marletaz F."/>
            <person name="Yue J.X."/>
            <person name="O'Connell B."/>
            <person name="Jenkins J."/>
            <person name="Brandt A."/>
            <person name="Calef R."/>
            <person name="Tung C.H."/>
            <person name="Huang T.K."/>
            <person name="Schmutz J."/>
            <person name="Satoh N."/>
            <person name="Yu J.K."/>
            <person name="Putnam N.H."/>
            <person name="Green R.E."/>
            <person name="Rokhsar D.S."/>
        </authorList>
    </citation>
    <scope>NUCLEOTIDE SEQUENCE [LARGE SCALE GENOMIC DNA]</scope>
    <source>
        <strain evidence="2">S238N-H82</strain>
    </source>
</reference>
<name>A0A9J7HJF0_BRAFL</name>
<accession>A0A9J7HJF0</accession>
<dbReference type="OMA" id="NCESSPD"/>
<keyword evidence="2" id="KW-1185">Reference proteome</keyword>
<dbReference type="PANTHER" id="PTHR33223:SF6">
    <property type="entry name" value="CCHC-TYPE DOMAIN-CONTAINING PROTEIN"/>
    <property type="match status" value="1"/>
</dbReference>
<sequence>MAEPRFRLPPSFDGTGDFQLWAQQFDVWADAQQLDQAARLRHFPTYFSGPAFSYYAELPDATKANLALLRAAMVGPFGRPMLLEEFRRAANARPRRPGESLSVYAADVQRLVRLAYPTYNDAGRAHVAMDRFLSGLDPDLKHRVMEFGPADIDAAIRQAAFCEHARSAAARDIQLSTPDHTAARVTSTRAPTPDLTATVASLASKLTEVVDLLHAQAAKDDRRTRDRRDDAEPPRDRRDTDRRRDDRRSQPQRRTPRQPRRPVRPDEQCHNCYGYGHYAASCPTPPPPPGNDQ</sequence>
<gene>
    <name evidence="3" type="primary">LOC118404406</name>
</gene>
<dbReference type="SUPFAM" id="SSF57756">
    <property type="entry name" value="Retrovirus zinc finger-like domains"/>
    <property type="match status" value="1"/>
</dbReference>
<evidence type="ECO:0000313" key="2">
    <source>
        <dbReference type="Proteomes" id="UP000001554"/>
    </source>
</evidence>
<evidence type="ECO:0000313" key="3">
    <source>
        <dbReference type="RefSeq" id="XP_035659370.1"/>
    </source>
</evidence>
<feature type="region of interest" description="Disordered" evidence="1">
    <location>
        <begin position="217"/>
        <end position="293"/>
    </location>
</feature>
<feature type="compositionally biased region" description="Basic and acidic residues" evidence="1">
    <location>
        <begin position="217"/>
        <end position="249"/>
    </location>
</feature>
<dbReference type="KEGG" id="bfo:118404406"/>
<feature type="compositionally biased region" description="Pro residues" evidence="1">
    <location>
        <begin position="283"/>
        <end position="293"/>
    </location>
</feature>
<organism evidence="2 3">
    <name type="scientific">Branchiostoma floridae</name>
    <name type="common">Florida lancelet</name>
    <name type="synonym">Amphioxus</name>
    <dbReference type="NCBI Taxonomy" id="7739"/>
    <lineage>
        <taxon>Eukaryota</taxon>
        <taxon>Metazoa</taxon>
        <taxon>Chordata</taxon>
        <taxon>Cephalochordata</taxon>
        <taxon>Leptocardii</taxon>
        <taxon>Amphioxiformes</taxon>
        <taxon>Branchiostomatidae</taxon>
        <taxon>Branchiostoma</taxon>
    </lineage>
</organism>
<dbReference type="Proteomes" id="UP000001554">
    <property type="component" value="Chromosome 17"/>
</dbReference>
<evidence type="ECO:0000256" key="1">
    <source>
        <dbReference type="SAM" id="MobiDB-lite"/>
    </source>
</evidence>
<protein>
    <submittedName>
        <fullName evidence="3">Uncharacterized protein LOC118404406</fullName>
    </submittedName>
</protein>
<proteinExistence type="predicted"/>
<dbReference type="InterPro" id="IPR036875">
    <property type="entry name" value="Znf_CCHC_sf"/>
</dbReference>
<dbReference type="GeneID" id="118404406"/>
<dbReference type="RefSeq" id="XP_035659370.1">
    <property type="nucleotide sequence ID" value="XM_035803477.1"/>
</dbReference>
<dbReference type="GO" id="GO:0008270">
    <property type="term" value="F:zinc ion binding"/>
    <property type="evidence" value="ECO:0007669"/>
    <property type="project" value="InterPro"/>
</dbReference>
<dbReference type="PANTHER" id="PTHR33223">
    <property type="entry name" value="CCHC-TYPE DOMAIN-CONTAINING PROTEIN"/>
    <property type="match status" value="1"/>
</dbReference>
<dbReference type="OrthoDB" id="10032391at2759"/>
<dbReference type="GO" id="GO:0003676">
    <property type="term" value="F:nucleic acid binding"/>
    <property type="evidence" value="ECO:0007669"/>
    <property type="project" value="InterPro"/>
</dbReference>
<reference evidence="3" key="2">
    <citation type="submission" date="2025-08" db="UniProtKB">
        <authorList>
            <consortium name="RefSeq"/>
        </authorList>
    </citation>
    <scope>IDENTIFICATION</scope>
    <source>
        <strain evidence="3">S238N-H82</strain>
        <tissue evidence="3">Testes</tissue>
    </source>
</reference>